<dbReference type="EMBL" id="VEVO01000012">
    <property type="protein sequence ID" value="KAF0034161.1"/>
    <property type="molecule type" value="Genomic_DNA"/>
</dbReference>
<reference evidence="1 2" key="1">
    <citation type="submission" date="2019-06" db="EMBL/GenBank/DDBJ databases">
        <title>Draft genomes of female and male turbot (Scophthalmus maximus).</title>
        <authorList>
            <person name="Xu H."/>
            <person name="Xu X.-W."/>
            <person name="Shao C."/>
            <person name="Chen S."/>
        </authorList>
    </citation>
    <scope>NUCLEOTIDE SEQUENCE [LARGE SCALE GENOMIC DNA]</scope>
    <source>
        <strain evidence="1">Ysfricsl-2016a</strain>
        <tissue evidence="1">Blood</tissue>
    </source>
</reference>
<name>A0A6A4ST06_SCOMX</name>
<dbReference type="Proteomes" id="UP000438429">
    <property type="component" value="Unassembled WGS sequence"/>
</dbReference>
<sequence>MTLLALRVNRYFFCAFETFQKTKVAGGQTQKTDRHNRVRRLINITKGNSSVLENNKPVAIFWPNAAARLDLLSFLSSRQLESSVHDSVERIFPEIAERKCKSPSTVKIVNVLLLFGLRITKNENRWLNDDGSAISIISSSSTLSGLFDVGLTCPLQDVSVYAIAYK</sequence>
<proteinExistence type="predicted"/>
<accession>A0A6A4ST06</accession>
<evidence type="ECO:0000313" key="2">
    <source>
        <dbReference type="Proteomes" id="UP000438429"/>
    </source>
</evidence>
<dbReference type="AlphaFoldDB" id="A0A6A4ST06"/>
<comment type="caution">
    <text evidence="1">The sequence shown here is derived from an EMBL/GenBank/DDBJ whole genome shotgun (WGS) entry which is preliminary data.</text>
</comment>
<gene>
    <name evidence="1" type="ORF">F2P81_014227</name>
</gene>
<organism evidence="1 2">
    <name type="scientific">Scophthalmus maximus</name>
    <name type="common">Turbot</name>
    <name type="synonym">Psetta maxima</name>
    <dbReference type="NCBI Taxonomy" id="52904"/>
    <lineage>
        <taxon>Eukaryota</taxon>
        <taxon>Metazoa</taxon>
        <taxon>Chordata</taxon>
        <taxon>Craniata</taxon>
        <taxon>Vertebrata</taxon>
        <taxon>Euteleostomi</taxon>
        <taxon>Actinopterygii</taxon>
        <taxon>Neopterygii</taxon>
        <taxon>Teleostei</taxon>
        <taxon>Neoteleostei</taxon>
        <taxon>Acanthomorphata</taxon>
        <taxon>Carangaria</taxon>
        <taxon>Pleuronectiformes</taxon>
        <taxon>Pleuronectoidei</taxon>
        <taxon>Scophthalmidae</taxon>
        <taxon>Scophthalmus</taxon>
    </lineage>
</organism>
<protein>
    <submittedName>
        <fullName evidence="1">Uncharacterized protein</fullName>
    </submittedName>
</protein>
<evidence type="ECO:0000313" key="1">
    <source>
        <dbReference type="EMBL" id="KAF0034161.1"/>
    </source>
</evidence>